<sequence length="253" mass="28227">MALRIITSPAKKMRTIDAPPLPRSEPALLARTRLLLEALRRLSPAEAQELWACSDRLAALNYDRLQRMDLDRDLTAAAVSYEGIQYRHMAPEVMTDGELAWLDEHLRILSGFYGVLRPLDGVTPYRLEMQARLAVGGAHNLYEFWGPDLYDALAAECDLIVNVASVEYSRAVTPWMRPGGPKVLTCLFCVERAGRLRQPATEAKAARGTFIRWCAERGVEDATGLAAFSERGYRLRADDSDDQTLVFVRGSSA</sequence>
<comment type="caution">
    <text evidence="2">The sequence shown here is derived from an EMBL/GenBank/DDBJ whole genome shotgun (WGS) entry which is preliminary data.</text>
</comment>
<dbReference type="PANTHER" id="PTHR30283">
    <property type="entry name" value="PEROXIDE STRESS RESPONSE PROTEIN YAAA"/>
    <property type="match status" value="1"/>
</dbReference>
<protein>
    <recommendedName>
        <fullName evidence="1">UPF0246 protein K8U72_02010</fullName>
    </recommendedName>
</protein>
<dbReference type="GO" id="GO:0033194">
    <property type="term" value="P:response to hydroperoxide"/>
    <property type="evidence" value="ECO:0007669"/>
    <property type="project" value="TreeGrafter"/>
</dbReference>
<dbReference type="RefSeq" id="WP_273447037.1">
    <property type="nucleotide sequence ID" value="NZ_CALUGK010000007.1"/>
</dbReference>
<dbReference type="EMBL" id="DYWQ01000026">
    <property type="protein sequence ID" value="HJF44548.1"/>
    <property type="molecule type" value="Genomic_DNA"/>
</dbReference>
<dbReference type="GO" id="GO:0005829">
    <property type="term" value="C:cytosol"/>
    <property type="evidence" value="ECO:0007669"/>
    <property type="project" value="TreeGrafter"/>
</dbReference>
<dbReference type="Proteomes" id="UP000697330">
    <property type="component" value="Unassembled WGS sequence"/>
</dbReference>
<proteinExistence type="inferred from homology"/>
<dbReference type="AlphaFoldDB" id="A0A921GGC2"/>
<dbReference type="HAMAP" id="MF_00652">
    <property type="entry name" value="UPF0246"/>
    <property type="match status" value="1"/>
</dbReference>
<evidence type="ECO:0000313" key="2">
    <source>
        <dbReference type="EMBL" id="HJF44548.1"/>
    </source>
</evidence>
<accession>A0A921GGC2</accession>
<dbReference type="InterPro" id="IPR005583">
    <property type="entry name" value="YaaA"/>
</dbReference>
<gene>
    <name evidence="2" type="primary">yaaA</name>
    <name evidence="2" type="ORF">K8U72_02010</name>
</gene>
<dbReference type="Pfam" id="PF03883">
    <property type="entry name" value="H2O2_YaaD"/>
    <property type="match status" value="1"/>
</dbReference>
<reference evidence="2" key="2">
    <citation type="submission" date="2021-09" db="EMBL/GenBank/DDBJ databases">
        <authorList>
            <person name="Gilroy R."/>
        </authorList>
    </citation>
    <scope>NUCLEOTIDE SEQUENCE</scope>
    <source>
        <strain evidence="2">CHK124-7917</strain>
    </source>
</reference>
<organism evidence="2 3">
    <name type="scientific">Thermophilibacter provencensis</name>
    <dbReference type="NCBI Taxonomy" id="1852386"/>
    <lineage>
        <taxon>Bacteria</taxon>
        <taxon>Bacillati</taxon>
        <taxon>Actinomycetota</taxon>
        <taxon>Coriobacteriia</taxon>
        <taxon>Coriobacteriales</taxon>
        <taxon>Atopobiaceae</taxon>
        <taxon>Thermophilibacter</taxon>
    </lineage>
</organism>
<evidence type="ECO:0000256" key="1">
    <source>
        <dbReference type="HAMAP-Rule" id="MF_00652"/>
    </source>
</evidence>
<name>A0A921GGC2_9ACTN</name>
<comment type="similarity">
    <text evidence="1">Belongs to the UPF0246 family.</text>
</comment>
<evidence type="ECO:0000313" key="3">
    <source>
        <dbReference type="Proteomes" id="UP000697330"/>
    </source>
</evidence>
<reference evidence="2" key="1">
    <citation type="journal article" date="2021" name="PeerJ">
        <title>Extensive microbial diversity within the chicken gut microbiome revealed by metagenomics and culture.</title>
        <authorList>
            <person name="Gilroy R."/>
            <person name="Ravi A."/>
            <person name="Getino M."/>
            <person name="Pursley I."/>
            <person name="Horton D.L."/>
            <person name="Alikhan N.F."/>
            <person name="Baker D."/>
            <person name="Gharbi K."/>
            <person name="Hall N."/>
            <person name="Watson M."/>
            <person name="Adriaenssens E.M."/>
            <person name="Foster-Nyarko E."/>
            <person name="Jarju S."/>
            <person name="Secka A."/>
            <person name="Antonio M."/>
            <person name="Oren A."/>
            <person name="Chaudhuri R.R."/>
            <person name="La Ragione R."/>
            <person name="Hildebrand F."/>
            <person name="Pallen M.J."/>
        </authorList>
    </citation>
    <scope>NUCLEOTIDE SEQUENCE</scope>
    <source>
        <strain evidence="2">CHK124-7917</strain>
    </source>
</reference>
<dbReference type="PANTHER" id="PTHR30283:SF4">
    <property type="entry name" value="PEROXIDE STRESS RESISTANCE PROTEIN YAAA"/>
    <property type="match status" value="1"/>
</dbReference>
<dbReference type="NCBIfam" id="NF002543">
    <property type="entry name" value="PRK02101.1-4"/>
    <property type="match status" value="1"/>
</dbReference>